<accession>A0A0F9MZ46</accession>
<organism evidence="1">
    <name type="scientific">marine sediment metagenome</name>
    <dbReference type="NCBI Taxonomy" id="412755"/>
    <lineage>
        <taxon>unclassified sequences</taxon>
        <taxon>metagenomes</taxon>
        <taxon>ecological metagenomes</taxon>
    </lineage>
</organism>
<protein>
    <submittedName>
        <fullName evidence="1">Uncharacterized protein</fullName>
    </submittedName>
</protein>
<proteinExistence type="predicted"/>
<sequence>MLDQSTENALQDLVEEFMQSGVSFTSLDITNLAKDASYRVRNHEVANWLREKAISISYDGGYLYNQSLINVDSKAVGMTLAYCYHYYKDSSDDYLDRDQNPKSFMRRVVSPTSGLLPFSNFISPICFDTREESRNFARSHSDFKFKDCGNSSPAGQRWICISR</sequence>
<reference evidence="1" key="1">
    <citation type="journal article" date="2015" name="Nature">
        <title>Complex archaea that bridge the gap between prokaryotes and eukaryotes.</title>
        <authorList>
            <person name="Spang A."/>
            <person name="Saw J.H."/>
            <person name="Jorgensen S.L."/>
            <person name="Zaremba-Niedzwiedzka K."/>
            <person name="Martijn J."/>
            <person name="Lind A.E."/>
            <person name="van Eijk R."/>
            <person name="Schleper C."/>
            <person name="Guy L."/>
            <person name="Ettema T.J."/>
        </authorList>
    </citation>
    <scope>NUCLEOTIDE SEQUENCE</scope>
</reference>
<name>A0A0F9MZ46_9ZZZZ</name>
<dbReference type="AlphaFoldDB" id="A0A0F9MZ46"/>
<dbReference type="EMBL" id="LAZR01007956">
    <property type="protein sequence ID" value="KKM81850.1"/>
    <property type="molecule type" value="Genomic_DNA"/>
</dbReference>
<evidence type="ECO:0000313" key="1">
    <source>
        <dbReference type="EMBL" id="KKM81850.1"/>
    </source>
</evidence>
<gene>
    <name evidence="1" type="ORF">LCGC14_1325700</name>
</gene>
<comment type="caution">
    <text evidence="1">The sequence shown here is derived from an EMBL/GenBank/DDBJ whole genome shotgun (WGS) entry which is preliminary data.</text>
</comment>